<organism evidence="1 2">
    <name type="scientific">Brevibacterium permense</name>
    <dbReference type="NCBI Taxonomy" id="234834"/>
    <lineage>
        <taxon>Bacteria</taxon>
        <taxon>Bacillati</taxon>
        <taxon>Actinomycetota</taxon>
        <taxon>Actinomycetes</taxon>
        <taxon>Micrococcales</taxon>
        <taxon>Brevibacteriaceae</taxon>
        <taxon>Brevibacterium</taxon>
    </lineage>
</organism>
<evidence type="ECO:0000313" key="1">
    <source>
        <dbReference type="EMBL" id="GAA1526155.1"/>
    </source>
</evidence>
<keyword evidence="2" id="KW-1185">Reference proteome</keyword>
<reference evidence="2" key="1">
    <citation type="journal article" date="2019" name="Int. J. Syst. Evol. Microbiol.">
        <title>The Global Catalogue of Microorganisms (GCM) 10K type strain sequencing project: providing services to taxonomists for standard genome sequencing and annotation.</title>
        <authorList>
            <consortium name="The Broad Institute Genomics Platform"/>
            <consortium name="The Broad Institute Genome Sequencing Center for Infectious Disease"/>
            <person name="Wu L."/>
            <person name="Ma J."/>
        </authorList>
    </citation>
    <scope>NUCLEOTIDE SEQUENCE [LARGE SCALE GENOMIC DNA]</scope>
    <source>
        <strain evidence="2">JCM 13318</strain>
    </source>
</reference>
<gene>
    <name evidence="1" type="ORF">GCM10009690_31810</name>
</gene>
<comment type="caution">
    <text evidence="1">The sequence shown here is derived from an EMBL/GenBank/DDBJ whole genome shotgun (WGS) entry which is preliminary data.</text>
</comment>
<dbReference type="Proteomes" id="UP001500177">
    <property type="component" value="Unassembled WGS sequence"/>
</dbReference>
<sequence>MLSGPIGAPVIENHAVALPGRFPSSPHCNALVTEEIGEQLIVGVRLREYLDVEDVSMQSVNRTAVRLVVAGQEVVDTSWGWRRSQVR</sequence>
<dbReference type="EMBL" id="BAAALX010000020">
    <property type="protein sequence ID" value="GAA1526155.1"/>
    <property type="molecule type" value="Genomic_DNA"/>
</dbReference>
<accession>A0ABP4LKX8</accession>
<evidence type="ECO:0000313" key="2">
    <source>
        <dbReference type="Proteomes" id="UP001500177"/>
    </source>
</evidence>
<protein>
    <submittedName>
        <fullName evidence="1">Uncharacterized protein</fullName>
    </submittedName>
</protein>
<proteinExistence type="predicted"/>
<name>A0ABP4LKX8_9MICO</name>